<feature type="compositionally biased region" description="Basic and acidic residues" evidence="1">
    <location>
        <begin position="164"/>
        <end position="174"/>
    </location>
</feature>
<feature type="region of interest" description="Disordered" evidence="1">
    <location>
        <begin position="223"/>
        <end position="579"/>
    </location>
</feature>
<feature type="compositionally biased region" description="Low complexity" evidence="1">
    <location>
        <begin position="560"/>
        <end position="578"/>
    </location>
</feature>
<gene>
    <name evidence="2" type="ORF">GX51_07452</name>
</gene>
<feature type="compositionally biased region" description="Polar residues" evidence="1">
    <location>
        <begin position="17"/>
        <end position="29"/>
    </location>
</feature>
<feature type="compositionally biased region" description="Low complexity" evidence="1">
    <location>
        <begin position="246"/>
        <end position="258"/>
    </location>
</feature>
<feature type="compositionally biased region" description="Polar residues" evidence="1">
    <location>
        <begin position="185"/>
        <end position="194"/>
    </location>
</feature>
<organism evidence="2 3">
    <name type="scientific">Blastomyces parvus</name>
    <dbReference type="NCBI Taxonomy" id="2060905"/>
    <lineage>
        <taxon>Eukaryota</taxon>
        <taxon>Fungi</taxon>
        <taxon>Dikarya</taxon>
        <taxon>Ascomycota</taxon>
        <taxon>Pezizomycotina</taxon>
        <taxon>Eurotiomycetes</taxon>
        <taxon>Eurotiomycetidae</taxon>
        <taxon>Onygenales</taxon>
        <taxon>Ajellomycetaceae</taxon>
        <taxon>Blastomyces</taxon>
    </lineage>
</organism>
<name>A0A2B7WL12_9EURO</name>
<feature type="region of interest" description="Disordered" evidence="1">
    <location>
        <begin position="1"/>
        <end position="208"/>
    </location>
</feature>
<comment type="caution">
    <text evidence="2">The sequence shown here is derived from an EMBL/GenBank/DDBJ whole genome shotgun (WGS) entry which is preliminary data.</text>
</comment>
<feature type="compositionally biased region" description="Low complexity" evidence="1">
    <location>
        <begin position="339"/>
        <end position="350"/>
    </location>
</feature>
<sequence>MSGSNPFRHKNKPAPNDDQTAPQLHQPLQASPIAAHSNHSNHGPAATDPVVTRTHGEGPSQPSHRQKSVRIASPPVPIEPSLHVSAGDHPSSASSRASFPHHGTHRGSPPPPSVEESSGSEDDSAGDPFNPDASGSDDEDESDIGQVQRVVEGKPGVVGLGLEEAQRGSGERYGTEQVVFPHGQDPNTSRSDSMTPLPPATKGKRATMDVDAFTRMLMTGETGGVGKVPVSTGRQPLQPTQGPAISDSSSNTDTASTSKQPIFEPRHLPRIETPRTSHELSTSEADDEQRKLAIALLKPAERPKPPPPKTRRGKAINPNAGQASPLVGLASITSPNYRSTSPVSLSSSRSFTEQESGDVNKPLPQPPVDNSFISGSSEQISQDSENLFLLPHQKRPPTPPLARRHSQMKPSNPILSRNNSARHSMPPTNTTKNSITASSIHSSSPLKSPPPPPSRRKDRESSAFSAPDTPALLPHDPRQTSSRQRSDSREDASDKSSLRSVETASTISNKRASHGPPRPPPPRRGGGSRASLDESRPVLPGATDSSTARIDMKNAEDPKSGSPGIPSQSQSQAQSHAIDILADLSRLQKEVDDLRGRYEGRKASG</sequence>
<feature type="compositionally biased region" description="Polar residues" evidence="1">
    <location>
        <begin position="498"/>
        <end position="510"/>
    </location>
</feature>
<feature type="compositionally biased region" description="Basic and acidic residues" evidence="1">
    <location>
        <begin position="484"/>
        <end position="497"/>
    </location>
</feature>
<accession>A0A2B7WL12</accession>
<dbReference type="Proteomes" id="UP000224080">
    <property type="component" value="Unassembled WGS sequence"/>
</dbReference>
<feature type="compositionally biased region" description="Polar residues" evidence="1">
    <location>
        <begin position="232"/>
        <end position="243"/>
    </location>
</feature>
<keyword evidence="3" id="KW-1185">Reference proteome</keyword>
<dbReference type="STRING" id="2060905.A0A2B7WL12"/>
<feature type="compositionally biased region" description="Polar residues" evidence="1">
    <location>
        <begin position="371"/>
        <end position="385"/>
    </location>
</feature>
<feature type="compositionally biased region" description="Basic and acidic residues" evidence="1">
    <location>
        <begin position="264"/>
        <end position="278"/>
    </location>
</feature>
<feature type="compositionally biased region" description="Basic and acidic residues" evidence="1">
    <location>
        <begin position="550"/>
        <end position="559"/>
    </location>
</feature>
<evidence type="ECO:0000313" key="2">
    <source>
        <dbReference type="EMBL" id="PGG97197.1"/>
    </source>
</evidence>
<dbReference type="EMBL" id="PDNC01000150">
    <property type="protein sequence ID" value="PGG97197.1"/>
    <property type="molecule type" value="Genomic_DNA"/>
</dbReference>
<feature type="compositionally biased region" description="Polar residues" evidence="1">
    <location>
        <begin position="408"/>
        <end position="433"/>
    </location>
</feature>
<dbReference type="OrthoDB" id="428854at2759"/>
<evidence type="ECO:0000313" key="3">
    <source>
        <dbReference type="Proteomes" id="UP000224080"/>
    </source>
</evidence>
<proteinExistence type="predicted"/>
<protein>
    <submittedName>
        <fullName evidence="2">Uncharacterized protein</fullName>
    </submittedName>
</protein>
<reference evidence="2 3" key="1">
    <citation type="submission" date="2017-10" db="EMBL/GenBank/DDBJ databases">
        <title>Comparative genomics in systemic dimorphic fungi from Ajellomycetaceae.</title>
        <authorList>
            <person name="Munoz J.F."/>
            <person name="Mcewen J.G."/>
            <person name="Clay O.K."/>
            <person name="Cuomo C.A."/>
        </authorList>
    </citation>
    <scope>NUCLEOTIDE SEQUENCE [LARGE SCALE GENOMIC DNA]</scope>
    <source>
        <strain evidence="2 3">UAMH130</strain>
    </source>
</reference>
<evidence type="ECO:0000256" key="1">
    <source>
        <dbReference type="SAM" id="MobiDB-lite"/>
    </source>
</evidence>
<dbReference type="AlphaFoldDB" id="A0A2B7WL12"/>
<feature type="compositionally biased region" description="Low complexity" evidence="1">
    <location>
        <begin position="434"/>
        <end position="446"/>
    </location>
</feature>